<accession>A0A7J0D4S4</accession>
<organism evidence="1 2">
    <name type="scientific">Streptomyces microflavus</name>
    <name type="common">Streptomyces lipmanii</name>
    <dbReference type="NCBI Taxonomy" id="1919"/>
    <lineage>
        <taxon>Bacteria</taxon>
        <taxon>Bacillati</taxon>
        <taxon>Actinomycetota</taxon>
        <taxon>Actinomycetes</taxon>
        <taxon>Kitasatosporales</taxon>
        <taxon>Streptomycetaceae</taxon>
        <taxon>Streptomyces</taxon>
    </lineage>
</organism>
<evidence type="ECO:0000313" key="1">
    <source>
        <dbReference type="EMBL" id="GFN08945.1"/>
    </source>
</evidence>
<dbReference type="EMBL" id="BLWD01000001">
    <property type="protein sequence ID" value="GFN08945.1"/>
    <property type="molecule type" value="Genomic_DNA"/>
</dbReference>
<evidence type="ECO:0000313" key="2">
    <source>
        <dbReference type="Proteomes" id="UP000498740"/>
    </source>
</evidence>
<reference evidence="1 2" key="1">
    <citation type="submission" date="2020-05" db="EMBL/GenBank/DDBJ databases">
        <title>Whole genome shotgun sequence of Streptomyces microflavus NBRC 13062.</title>
        <authorList>
            <person name="Komaki H."/>
            <person name="Tamura T."/>
        </authorList>
    </citation>
    <scope>NUCLEOTIDE SEQUENCE [LARGE SCALE GENOMIC DNA]</scope>
    <source>
        <strain evidence="1 2">NBRC 13062</strain>
    </source>
</reference>
<dbReference type="Proteomes" id="UP000498740">
    <property type="component" value="Unassembled WGS sequence"/>
</dbReference>
<gene>
    <name evidence="1" type="ORF">Smic_75010</name>
</gene>
<sequence length="104" mass="11483">MDLLSDFVTERLRSLPEGSLRRADLDGLLVTERILGPLGAALQATRFIALATHPALREDSDRIDDAEEALDDSVAADDPRVARGRRAARLRMRSAGRHRGVRPQ</sequence>
<dbReference type="AlphaFoldDB" id="A0A7J0D4S4"/>
<protein>
    <submittedName>
        <fullName evidence="1">Uncharacterized protein</fullName>
    </submittedName>
</protein>
<name>A0A7J0D4S4_STRMI</name>
<proteinExistence type="predicted"/>
<comment type="caution">
    <text evidence="1">The sequence shown here is derived from an EMBL/GenBank/DDBJ whole genome shotgun (WGS) entry which is preliminary data.</text>
</comment>